<dbReference type="InterPro" id="IPR007037">
    <property type="entry name" value="SIP_rossman_dom"/>
</dbReference>
<dbReference type="CDD" id="cd06193">
    <property type="entry name" value="siderophore_interacting"/>
    <property type="match status" value="1"/>
</dbReference>
<evidence type="ECO:0000256" key="1">
    <source>
        <dbReference type="SAM" id="MobiDB-lite"/>
    </source>
</evidence>
<dbReference type="InterPro" id="IPR013113">
    <property type="entry name" value="SIP_FAD-bd"/>
</dbReference>
<feature type="region of interest" description="Disordered" evidence="1">
    <location>
        <begin position="235"/>
        <end position="261"/>
    </location>
</feature>
<dbReference type="Gene3D" id="2.40.30.10">
    <property type="entry name" value="Translation factors"/>
    <property type="match status" value="1"/>
</dbReference>
<dbReference type="STRING" id="281090.Lxx18100"/>
<dbReference type="PROSITE" id="PS51384">
    <property type="entry name" value="FAD_FR"/>
    <property type="match status" value="1"/>
</dbReference>
<dbReference type="Pfam" id="PF08021">
    <property type="entry name" value="FAD_binding_9"/>
    <property type="match status" value="1"/>
</dbReference>
<keyword evidence="4" id="KW-1185">Reference proteome</keyword>
<dbReference type="EMBL" id="AE016822">
    <property type="protein sequence ID" value="AAT89552.1"/>
    <property type="molecule type" value="Genomic_DNA"/>
</dbReference>
<gene>
    <name evidence="3" type="ordered locus">Lxx18100</name>
</gene>
<dbReference type="PANTHER" id="PTHR30157">
    <property type="entry name" value="FERRIC REDUCTASE, NADPH-DEPENDENT"/>
    <property type="match status" value="1"/>
</dbReference>
<dbReference type="eggNOG" id="COG2375">
    <property type="taxonomic scope" value="Bacteria"/>
</dbReference>
<dbReference type="InterPro" id="IPR017938">
    <property type="entry name" value="Riboflavin_synthase-like_b-brl"/>
</dbReference>
<organism evidence="3 4">
    <name type="scientific">Leifsonia xyli subsp. xyli (strain CTCB07)</name>
    <dbReference type="NCBI Taxonomy" id="281090"/>
    <lineage>
        <taxon>Bacteria</taxon>
        <taxon>Bacillati</taxon>
        <taxon>Actinomycetota</taxon>
        <taxon>Actinomycetes</taxon>
        <taxon>Micrococcales</taxon>
        <taxon>Microbacteriaceae</taxon>
        <taxon>Leifsonia</taxon>
    </lineage>
</organism>
<dbReference type="Proteomes" id="UP000001306">
    <property type="component" value="Chromosome"/>
</dbReference>
<dbReference type="GO" id="GO:0016491">
    <property type="term" value="F:oxidoreductase activity"/>
    <property type="evidence" value="ECO:0007669"/>
    <property type="project" value="InterPro"/>
</dbReference>
<evidence type="ECO:0000313" key="4">
    <source>
        <dbReference type="Proteomes" id="UP000001306"/>
    </source>
</evidence>
<protein>
    <submittedName>
        <fullName evidence="3">Siderophore-interacting protein</fullName>
    </submittedName>
</protein>
<proteinExistence type="predicted"/>
<dbReference type="InterPro" id="IPR039374">
    <property type="entry name" value="SIP_fam"/>
</dbReference>
<dbReference type="AlphaFoldDB" id="Q6ADJ4"/>
<evidence type="ECO:0000313" key="3">
    <source>
        <dbReference type="EMBL" id="AAT89552.1"/>
    </source>
</evidence>
<dbReference type="HOGENOM" id="CLU_040923_2_0_11"/>
<dbReference type="InterPro" id="IPR039261">
    <property type="entry name" value="FNR_nucleotide-bd"/>
</dbReference>
<accession>Q6ADJ4</accession>
<dbReference type="Gene3D" id="3.40.50.80">
    <property type="entry name" value="Nucleotide-binding domain of ferredoxin-NADP reductase (FNR) module"/>
    <property type="match status" value="1"/>
</dbReference>
<evidence type="ECO:0000259" key="2">
    <source>
        <dbReference type="PROSITE" id="PS51384"/>
    </source>
</evidence>
<reference evidence="3 4" key="1">
    <citation type="journal article" date="2004" name="Mol. Plant Microbe Interact.">
        <title>The genome sequence of the Gram-positive sugarcane pathogen Leifsonia xyli subsp. xyli.</title>
        <authorList>
            <person name="Monteiro-Vitorello C.B."/>
            <person name="Camargo L.E.A."/>
            <person name="Van Sluys M.A."/>
            <person name="Kitajima J.P."/>
            <person name="Truffi D."/>
            <person name="do Amaral A.M."/>
            <person name="Harakava R."/>
            <person name="de Oliveira J.C.F."/>
            <person name="Wood D."/>
            <person name="de Oliveira M.C."/>
            <person name="Miyaki C.Y."/>
            <person name="Takita M.A."/>
            <person name="da Silva A.C.R."/>
            <person name="Furlan L.R."/>
            <person name="Carraro D.M."/>
            <person name="Camarotte G."/>
            <person name="Almeida N.F. Jr."/>
            <person name="Carrer H."/>
            <person name="Coutinho L.L."/>
            <person name="El-Dorry H.A."/>
            <person name="Ferro M.I.T."/>
            <person name="Gagliardi P.R."/>
            <person name="Giglioti E."/>
            <person name="Goldman M.H.S."/>
            <person name="Goldman G.H."/>
            <person name="Kimura E.T."/>
            <person name="Ferro E.S."/>
            <person name="Kuramae E.E."/>
            <person name="Lemos E.G.M."/>
            <person name="Lemos M.V.F."/>
            <person name="Mauro S.M.Z."/>
            <person name="Machado M.A."/>
            <person name="Marino C.L."/>
            <person name="Menck C.F."/>
            <person name="Nunes L.R."/>
            <person name="Oliveira R.C."/>
            <person name="Pereira G.G."/>
            <person name="Siqueira W."/>
            <person name="de Souza A.A."/>
            <person name="Tsai S.M."/>
            <person name="Zanca A.S."/>
            <person name="Simpson A.J.G."/>
            <person name="Brumbley S.M."/>
            <person name="Setubal J.C."/>
        </authorList>
    </citation>
    <scope>NUCLEOTIDE SEQUENCE [LARGE SCALE GENOMIC DNA]</scope>
    <source>
        <strain evidence="3 4">CTCB07</strain>
    </source>
</reference>
<name>Q6ADJ4_LEIXX</name>
<feature type="domain" description="FAD-binding FR-type" evidence="2">
    <location>
        <begin position="1"/>
        <end position="126"/>
    </location>
</feature>
<sequence length="261" mass="27763">MWPRSAGSARTSTRVSLACDDFATFGAERLDQRVKLLFPLDDGSFCDLGSGDWHQRWRALPEHRRNPFRTYTVRDIDQRTCRLDIDFVVHAELGEGASGPASRWLAAAGPGSELVVIGPDARSPQSGVGIDWRPRDAGDLLLAGDETAAPAIASILETLPEGRRAHAFIEVPAAADALALDLPQGAAATWLSRQGGEHGCELTPAVTAWLAGHPEVVAAAAAPRGRRQRLAAVDVDARSSGSIPRTAPAVSTPGSRASRPW</sequence>
<dbReference type="InterPro" id="IPR017927">
    <property type="entry name" value="FAD-bd_FR_type"/>
</dbReference>
<dbReference type="Pfam" id="PF04954">
    <property type="entry name" value="SIP"/>
    <property type="match status" value="1"/>
</dbReference>
<dbReference type="PANTHER" id="PTHR30157:SF0">
    <property type="entry name" value="NADPH-DEPENDENT FERRIC-CHELATE REDUCTASE"/>
    <property type="match status" value="1"/>
</dbReference>
<dbReference type="KEGG" id="lxx:Lxx18100"/>
<dbReference type="SUPFAM" id="SSF63380">
    <property type="entry name" value="Riboflavin synthase domain-like"/>
    <property type="match status" value="1"/>
</dbReference>